<evidence type="ECO:0000256" key="1">
    <source>
        <dbReference type="ARBA" id="ARBA00002817"/>
    </source>
</evidence>
<evidence type="ECO:0000313" key="12">
    <source>
        <dbReference type="Proteomes" id="UP000271241"/>
    </source>
</evidence>
<sequence length="474" mass="53452">MPIAGAEHPHFRTAIDEYLETLPAQTCQRLYRSPASCLAVFRLLPNLAKQTVMSLLYIYDFVPASDLAARCFQDSARQASTWGDRDSVNKLLRLHIIEQEQPEEAAAAGQSIGDQRLRINQTFGEQMRNALTGGGEKGSFGIPSAVPDKHPVDVAFLDNYATQQWEAILHFMIGTAVTKRPGRASLNLLRRSGLMTSSATSNSEAVSMVITNKGFQFLLQDVNTQDLGMDLVEVLNFLFQLGALELGKDYSVEPLTDTQRKMLDDLQDYGLCYRRKKGSRRFYPTRLAIALASGNASMIDLDKGDKGYIILETNYRVYAYTDSPLQIAVLSLFCTMRSRFQNMVCGAITRDSVRSALTNGITSDQMIAYLTTHAHPYMRKQVPTLPLTVVDQIRLWELEKNRMQPKQGYLYQQFARQQDYDTVLQYAEELGVVLWHSRAKRMLVVTQDGHVQVRAYVQRRKARQPPGADGDRSQ</sequence>
<gene>
    <name evidence="11" type="ORF">THASP1DRAFT_28604</name>
</gene>
<keyword evidence="8 9" id="KW-0539">Nucleus</keyword>
<evidence type="ECO:0000256" key="6">
    <source>
        <dbReference type="ARBA" id="ARBA00023163"/>
    </source>
</evidence>
<evidence type="ECO:0000313" key="11">
    <source>
        <dbReference type="EMBL" id="RKP09597.1"/>
    </source>
</evidence>
<dbReference type="Pfam" id="PF03849">
    <property type="entry name" value="Tfb2"/>
    <property type="match status" value="1"/>
</dbReference>
<dbReference type="PANTHER" id="PTHR13152:SF0">
    <property type="entry name" value="GENERAL TRANSCRIPTION FACTOR IIH SUBUNIT 4"/>
    <property type="match status" value="1"/>
</dbReference>
<dbReference type="InterPro" id="IPR004598">
    <property type="entry name" value="TFIIH_p52/Tfb2"/>
</dbReference>
<keyword evidence="4 9" id="KW-0227">DNA damage</keyword>
<dbReference type="PANTHER" id="PTHR13152">
    <property type="entry name" value="TFIIH, POLYPEPTIDE 4"/>
    <property type="match status" value="1"/>
</dbReference>
<keyword evidence="7 9" id="KW-0234">DNA repair</keyword>
<dbReference type="GO" id="GO:0000439">
    <property type="term" value="C:transcription factor TFIIH core complex"/>
    <property type="evidence" value="ECO:0007669"/>
    <property type="project" value="InterPro"/>
</dbReference>
<evidence type="ECO:0000256" key="5">
    <source>
        <dbReference type="ARBA" id="ARBA00023015"/>
    </source>
</evidence>
<comment type="function">
    <text evidence="1">Component of the general transcription and DNA repair factor IIH (TFIIH) core complex, which is involved in general and transcription-coupled nucleotide excision repair (NER) of damaged DNA and, when complexed to TFIIK, in RNA transcription by RNA polymerase II. In NER, TFIIH acts by opening DNA around the lesion to allow the excision of the damaged oligonucleotide and its replacement by a new DNA fragment. In transcription, TFIIH has an essential role in transcription initiation. When the pre-initiation complex (PIC) has been established, TFIIH is required for promoter opening and promoter escape. Phosphorylation of the C-terminal tail (CTD) of the largest subunit of RNA polymerase II by the kinase module TFIIK controls the initiation of transcription.</text>
</comment>
<dbReference type="GO" id="GO:0006366">
    <property type="term" value="P:transcription by RNA polymerase II"/>
    <property type="evidence" value="ECO:0007669"/>
    <property type="project" value="UniProtKB-ARBA"/>
</dbReference>
<dbReference type="NCBIfam" id="TIGR00625">
    <property type="entry name" value="tfb2"/>
    <property type="match status" value="1"/>
</dbReference>
<keyword evidence="5 9" id="KW-0805">Transcription regulation</keyword>
<evidence type="ECO:0000256" key="7">
    <source>
        <dbReference type="ARBA" id="ARBA00023204"/>
    </source>
</evidence>
<dbReference type="AlphaFoldDB" id="A0A4P9XTT4"/>
<evidence type="ECO:0000256" key="9">
    <source>
        <dbReference type="RuleBase" id="RU364024"/>
    </source>
</evidence>
<reference evidence="12" key="1">
    <citation type="journal article" date="2018" name="Nat. Microbiol.">
        <title>Leveraging single-cell genomics to expand the fungal tree of life.</title>
        <authorList>
            <person name="Ahrendt S.R."/>
            <person name="Quandt C.A."/>
            <person name="Ciobanu D."/>
            <person name="Clum A."/>
            <person name="Salamov A."/>
            <person name="Andreopoulos B."/>
            <person name="Cheng J.F."/>
            <person name="Woyke T."/>
            <person name="Pelin A."/>
            <person name="Henrissat B."/>
            <person name="Reynolds N.K."/>
            <person name="Benny G.L."/>
            <person name="Smith M.E."/>
            <person name="James T.Y."/>
            <person name="Grigoriev I.V."/>
        </authorList>
    </citation>
    <scope>NUCLEOTIDE SEQUENCE [LARGE SCALE GENOMIC DNA]</scope>
    <source>
        <strain evidence="12">RSA 1356</strain>
    </source>
</reference>
<dbReference type="GO" id="GO:0001671">
    <property type="term" value="F:ATPase activator activity"/>
    <property type="evidence" value="ECO:0007669"/>
    <property type="project" value="InterPro"/>
</dbReference>
<dbReference type="OrthoDB" id="364513at2759"/>
<comment type="similarity">
    <text evidence="3 9">Belongs to the TFB2 family.</text>
</comment>
<dbReference type="Proteomes" id="UP000271241">
    <property type="component" value="Unassembled WGS sequence"/>
</dbReference>
<evidence type="ECO:0000256" key="4">
    <source>
        <dbReference type="ARBA" id="ARBA00022763"/>
    </source>
</evidence>
<comment type="subcellular location">
    <subcellularLocation>
        <location evidence="2 9">Nucleus</location>
    </subcellularLocation>
</comment>
<dbReference type="STRING" id="78915.A0A4P9XTT4"/>
<comment type="function">
    <text evidence="9">Component of the general transcription and DNA repair factor IIH (TFIIH) core complex which is involved in general and transcription-coupled nucleotide excision repair (NER) of damaged DNA.</text>
</comment>
<evidence type="ECO:0000256" key="2">
    <source>
        <dbReference type="ARBA" id="ARBA00004123"/>
    </source>
</evidence>
<dbReference type="EMBL" id="KZ992501">
    <property type="protein sequence ID" value="RKP09597.1"/>
    <property type="molecule type" value="Genomic_DNA"/>
</dbReference>
<evidence type="ECO:0000256" key="3">
    <source>
        <dbReference type="ARBA" id="ARBA00007132"/>
    </source>
</evidence>
<organism evidence="11 12">
    <name type="scientific">Thamnocephalis sphaerospora</name>
    <dbReference type="NCBI Taxonomy" id="78915"/>
    <lineage>
        <taxon>Eukaryota</taxon>
        <taxon>Fungi</taxon>
        <taxon>Fungi incertae sedis</taxon>
        <taxon>Zoopagomycota</taxon>
        <taxon>Zoopagomycotina</taxon>
        <taxon>Zoopagomycetes</taxon>
        <taxon>Zoopagales</taxon>
        <taxon>Sigmoideomycetaceae</taxon>
        <taxon>Thamnocephalis</taxon>
    </lineage>
</organism>
<accession>A0A4P9XTT4</accession>
<dbReference type="GO" id="GO:0003690">
    <property type="term" value="F:double-stranded DNA binding"/>
    <property type="evidence" value="ECO:0007669"/>
    <property type="project" value="TreeGrafter"/>
</dbReference>
<dbReference type="Gene3D" id="3.30.70.2610">
    <property type="match status" value="1"/>
</dbReference>
<protein>
    <recommendedName>
        <fullName evidence="9">RNA polymerase II transcription factor B subunit 2</fullName>
    </recommendedName>
</protein>
<name>A0A4P9XTT4_9FUNG</name>
<evidence type="ECO:0000256" key="8">
    <source>
        <dbReference type="ARBA" id="ARBA00023242"/>
    </source>
</evidence>
<proteinExistence type="inferred from homology"/>
<keyword evidence="12" id="KW-1185">Reference proteome</keyword>
<dbReference type="FunFam" id="3.30.70.2610:FF:000001">
    <property type="entry name" value="General transcription factor IIH subunit 4"/>
    <property type="match status" value="1"/>
</dbReference>
<dbReference type="GO" id="GO:0005675">
    <property type="term" value="C:transcription factor TFIIH holo complex"/>
    <property type="evidence" value="ECO:0007669"/>
    <property type="project" value="TreeGrafter"/>
</dbReference>
<dbReference type="InterPro" id="IPR040662">
    <property type="entry name" value="Tfb2_C"/>
</dbReference>
<dbReference type="Pfam" id="PF18307">
    <property type="entry name" value="Tfb2_C"/>
    <property type="match status" value="1"/>
</dbReference>
<keyword evidence="6 9" id="KW-0804">Transcription</keyword>
<evidence type="ECO:0000259" key="10">
    <source>
        <dbReference type="Pfam" id="PF18307"/>
    </source>
</evidence>
<feature type="domain" description="Transcription factor Tfb2 C-terminal" evidence="10">
    <location>
        <begin position="391"/>
        <end position="458"/>
    </location>
</feature>
<dbReference type="GO" id="GO:0006289">
    <property type="term" value="P:nucleotide-excision repair"/>
    <property type="evidence" value="ECO:0007669"/>
    <property type="project" value="InterPro"/>
</dbReference>